<evidence type="ECO:0000256" key="7">
    <source>
        <dbReference type="ARBA" id="ARBA00022771"/>
    </source>
</evidence>
<dbReference type="AlphaFoldDB" id="A0A0F4YTA1"/>
<evidence type="ECO:0000313" key="17">
    <source>
        <dbReference type="Proteomes" id="UP000053958"/>
    </source>
</evidence>
<keyword evidence="17" id="KW-1185">Reference proteome</keyword>
<evidence type="ECO:0000256" key="13">
    <source>
        <dbReference type="ARBA" id="ARBA00033341"/>
    </source>
</evidence>
<dbReference type="GO" id="GO:0008270">
    <property type="term" value="F:zinc ion binding"/>
    <property type="evidence" value="ECO:0007669"/>
    <property type="project" value="UniProtKB-KW"/>
</dbReference>
<evidence type="ECO:0000256" key="14">
    <source>
        <dbReference type="RuleBase" id="RU368090"/>
    </source>
</evidence>
<comment type="subcellular location">
    <subcellularLocation>
        <location evidence="2 14">Nucleus</location>
    </subcellularLocation>
</comment>
<comment type="function">
    <text evidence="1 14">Component of the general transcription and DNA repair factor IIH (TFIIH) core complex, which is involved in general and transcription-coupled nucleotide excision repair (NER) of damaged DNA and, when complexed to TFIIK, in RNA transcription by RNA polymerase II. In NER, TFIIH acts by opening DNA around the lesion to allow the excision of the damaged oligonucleotide and its replacement by a new DNA fragment. In transcription, TFIIH has an essential role in transcription initiation. When the pre-initiation complex (PIC) has been established, TFIIH is required for promoter opening and promoter escape. Phosphorylation of the C-terminal tail (CTD) of the largest subunit of RNA polymerase II by the kinase module TFIIK controls the initiation of transcription.</text>
</comment>
<evidence type="ECO:0000256" key="6">
    <source>
        <dbReference type="ARBA" id="ARBA00022763"/>
    </source>
</evidence>
<evidence type="ECO:0000256" key="11">
    <source>
        <dbReference type="ARBA" id="ARBA00023204"/>
    </source>
</evidence>
<keyword evidence="8 14" id="KW-0862">Zinc</keyword>
<comment type="subunit">
    <text evidence="14">Component of the 7-subunit TFIIH core complex composed of XPB/SSL2, XPD/RAD3, SSL1, TFB1, TFB2, TFB4 and TFB5, which is active in NER. The core complex associates with the 3-subunit CTD-kinase module TFIIK composed of CCL1, KIN28 and TFB3 to form the 10-subunit holoenzyme (holo-TFIIH) active in transcription.</text>
</comment>
<evidence type="ECO:0000256" key="2">
    <source>
        <dbReference type="ARBA" id="ARBA00004123"/>
    </source>
</evidence>
<keyword evidence="6 14" id="KW-0227">DNA damage</keyword>
<protein>
    <recommendedName>
        <fullName evidence="4 14">General transcription and DNA repair factor IIH subunit TFB4</fullName>
        <shortName evidence="14">TFIIH subunit TFB4</shortName>
    </recommendedName>
    <alternativeName>
        <fullName evidence="13 14">RNA polymerase II transcription factor B subunit 4</fullName>
    </alternativeName>
</protein>
<dbReference type="GO" id="GO:0006289">
    <property type="term" value="P:nucleotide-excision repair"/>
    <property type="evidence" value="ECO:0007669"/>
    <property type="project" value="UniProtKB-UniRule"/>
</dbReference>
<evidence type="ECO:0000256" key="3">
    <source>
        <dbReference type="ARBA" id="ARBA00005273"/>
    </source>
</evidence>
<dbReference type="GO" id="GO:0005675">
    <property type="term" value="C:transcription factor TFIIH holo complex"/>
    <property type="evidence" value="ECO:0007669"/>
    <property type="project" value="UniProtKB-UniRule"/>
</dbReference>
<dbReference type="OrthoDB" id="17307at2759"/>
<dbReference type="STRING" id="1408163.A0A0F4YTA1"/>
<dbReference type="GeneID" id="25316852"/>
<proteinExistence type="inferred from homology"/>
<reference evidence="16 17" key="1">
    <citation type="submission" date="2015-04" db="EMBL/GenBank/DDBJ databases">
        <authorList>
            <person name="Heijne W.H."/>
            <person name="Fedorova N.D."/>
            <person name="Nierman W.C."/>
            <person name="Vollebregt A.W."/>
            <person name="Zhao Z."/>
            <person name="Wu L."/>
            <person name="Kumar M."/>
            <person name="Stam H."/>
            <person name="van den Berg M.A."/>
            <person name="Pel H.J."/>
        </authorList>
    </citation>
    <scope>NUCLEOTIDE SEQUENCE [LARGE SCALE GENOMIC DNA]</scope>
    <source>
        <strain evidence="16 17">CBS 393.64</strain>
    </source>
</reference>
<dbReference type="Proteomes" id="UP000053958">
    <property type="component" value="Unassembled WGS sequence"/>
</dbReference>
<evidence type="ECO:0000256" key="10">
    <source>
        <dbReference type="ARBA" id="ARBA00023163"/>
    </source>
</evidence>
<dbReference type="FunFam" id="3.40.50.410:FF:000084">
    <property type="entry name" value="Transcription factor TFIIH subunit Tfb4, putative"/>
    <property type="match status" value="1"/>
</dbReference>
<organism evidence="16 17">
    <name type="scientific">Rasamsonia emersonii (strain ATCC 16479 / CBS 393.64 / IMI 116815)</name>
    <dbReference type="NCBI Taxonomy" id="1408163"/>
    <lineage>
        <taxon>Eukaryota</taxon>
        <taxon>Fungi</taxon>
        <taxon>Dikarya</taxon>
        <taxon>Ascomycota</taxon>
        <taxon>Pezizomycotina</taxon>
        <taxon>Eurotiomycetes</taxon>
        <taxon>Eurotiomycetidae</taxon>
        <taxon>Eurotiales</taxon>
        <taxon>Trichocomaceae</taxon>
        <taxon>Rasamsonia</taxon>
    </lineage>
</organism>
<dbReference type="EMBL" id="LASV01000183">
    <property type="protein sequence ID" value="KKA21469.1"/>
    <property type="molecule type" value="Genomic_DNA"/>
</dbReference>
<evidence type="ECO:0000256" key="9">
    <source>
        <dbReference type="ARBA" id="ARBA00023015"/>
    </source>
</evidence>
<feature type="region of interest" description="Disordered" evidence="15">
    <location>
        <begin position="150"/>
        <end position="184"/>
    </location>
</feature>
<evidence type="ECO:0000256" key="15">
    <source>
        <dbReference type="SAM" id="MobiDB-lite"/>
    </source>
</evidence>
<dbReference type="InterPro" id="IPR036465">
    <property type="entry name" value="vWFA_dom_sf"/>
</dbReference>
<keyword evidence="10 14" id="KW-0804">Transcription</keyword>
<dbReference type="PANTHER" id="PTHR12831">
    <property type="entry name" value="TRANSCRIPTION INITIATION FACTOR IIH TFIIH , POLYPEPTIDE 3-RELATED"/>
    <property type="match status" value="1"/>
</dbReference>
<gene>
    <name evidence="16" type="ORF">T310_4504</name>
</gene>
<dbReference type="Pfam" id="PF03850">
    <property type="entry name" value="Tfb4"/>
    <property type="match status" value="1"/>
</dbReference>
<dbReference type="RefSeq" id="XP_013328081.1">
    <property type="nucleotide sequence ID" value="XM_013472627.1"/>
</dbReference>
<keyword evidence="5 14" id="KW-0479">Metal-binding</keyword>
<name>A0A0F4YTA1_RASE3</name>
<accession>A0A0F4YTA1</accession>
<feature type="region of interest" description="Disordered" evidence="15">
    <location>
        <begin position="431"/>
        <end position="455"/>
    </location>
</feature>
<evidence type="ECO:0000256" key="12">
    <source>
        <dbReference type="ARBA" id="ARBA00023242"/>
    </source>
</evidence>
<dbReference type="GO" id="GO:0000439">
    <property type="term" value="C:transcription factor TFIIH core complex"/>
    <property type="evidence" value="ECO:0007669"/>
    <property type="project" value="UniProtKB-UniRule"/>
</dbReference>
<dbReference type="InterPro" id="IPR004600">
    <property type="entry name" value="TFIIH_Tfb4/GTF2H3"/>
</dbReference>
<evidence type="ECO:0000313" key="16">
    <source>
        <dbReference type="EMBL" id="KKA21469.1"/>
    </source>
</evidence>
<comment type="similarity">
    <text evidence="3 14">Belongs to the TFB4 family.</text>
</comment>
<dbReference type="PANTHER" id="PTHR12831:SF0">
    <property type="entry name" value="GENERAL TRANSCRIPTION FACTOR IIH SUBUNIT 3"/>
    <property type="match status" value="1"/>
</dbReference>
<keyword evidence="12 14" id="KW-0539">Nucleus</keyword>
<keyword evidence="7 14" id="KW-0863">Zinc-finger</keyword>
<dbReference type="GO" id="GO:0006355">
    <property type="term" value="P:regulation of DNA-templated transcription"/>
    <property type="evidence" value="ECO:0007669"/>
    <property type="project" value="InterPro"/>
</dbReference>
<comment type="caution">
    <text evidence="16">The sequence shown here is derived from an EMBL/GenBank/DDBJ whole genome shotgun (WGS) entry which is preliminary data.</text>
</comment>
<evidence type="ECO:0000256" key="1">
    <source>
        <dbReference type="ARBA" id="ARBA00002817"/>
    </source>
</evidence>
<evidence type="ECO:0000256" key="8">
    <source>
        <dbReference type="ARBA" id="ARBA00022833"/>
    </source>
</evidence>
<keyword evidence="9 14" id="KW-0805">Transcription regulation</keyword>
<dbReference type="Gene3D" id="3.40.50.410">
    <property type="entry name" value="von Willebrand factor, type A domain"/>
    <property type="match status" value="1"/>
</dbReference>
<keyword evidence="11 14" id="KW-0234">DNA repair</keyword>
<evidence type="ECO:0000256" key="5">
    <source>
        <dbReference type="ARBA" id="ARBA00022723"/>
    </source>
</evidence>
<evidence type="ECO:0000256" key="4">
    <source>
        <dbReference type="ARBA" id="ARBA00021280"/>
    </source>
</evidence>
<sequence length="455" mass="48421">MKLAFIAWRDSKNWARAPPTAQHNRCPASDILTGGGTLSKAELGTLHGGKESFDSAGAGSFEPPSSVIASTMLSFPANTSPSHAEPAPSLLAIILDTNPHAWALLEKSLPLSKALANILVFINAHLACNYTNEVAVVAAHSQRAAWLYPSHRQQNSTPGSVDADGDIEMNGHADEGSASRSTAQANKYRPFRVVEEQVTRNLRELLASTDASHVSSTTSTMMAGALTLALSHINRRTISWADAHGGSNLDDSPAATSAAMVPGAPTNTSSGAASTFMGLQSRILIISVSSSTDSAHQYIPIMNSIFACQRLHIPIDVCKLSGDAVFLQQASDATGGVYMSLSEPRGLLQYLMMAFLPDQRSRQHLVLPSRVDVDFRAACFCHRRVVNIGFVCSICLSIFCEPPENGDCLTCGNHLEVGDYGARPVVLARKKKKKKARMNGTSATATPTPTTTPAP</sequence>